<evidence type="ECO:0000313" key="2">
    <source>
        <dbReference type="Proteomes" id="UP001515500"/>
    </source>
</evidence>
<feature type="compositionally biased region" description="Low complexity" evidence="1">
    <location>
        <begin position="113"/>
        <end position="137"/>
    </location>
</feature>
<accession>A0AB40D3Q1</accession>
<dbReference type="PANTHER" id="PTHR37767:SF1">
    <property type="entry name" value="HYDROXYPROLINE-RICH GLYCOPROTEIN FAMILY PROTEIN"/>
    <property type="match status" value="1"/>
</dbReference>
<dbReference type="PANTHER" id="PTHR37767">
    <property type="entry name" value="HYDROXYPROLINE-RICH GLYCOPROTEIN FAMILY PROTEIN"/>
    <property type="match status" value="1"/>
</dbReference>
<protein>
    <submittedName>
        <fullName evidence="3">Uncharacterized protein LOC120284175</fullName>
    </submittedName>
</protein>
<proteinExistence type="predicted"/>
<sequence length="262" mass="29317">MEASIQQQGHTKKREWQTISVPFLWEERPGNPKKEWASKGPAPFYTVPSQPKLVVSVPFQWEQEPGKPLLHLHQSSHETSSIIANLSYNPFIEEKESTYSEEDKSSSQTENQFSVSGTDTDSSSDHSSVMNNNNNNNMSLNSSELELLFPLSSPNAGFLDKAVLPVESSMGVHTLKEENSGNLSLVVKRNFTLGELMMLSRKLSCRMKPTDVKKPTSMPMHQTVTLSSYFSCQLKCISISRNPGVFVLAIVTDNHHEDPSMK</sequence>
<dbReference type="RefSeq" id="XP_039146905.1">
    <property type="nucleotide sequence ID" value="XM_039290971.1"/>
</dbReference>
<gene>
    <name evidence="3" type="primary">LOC120284175</name>
</gene>
<reference evidence="3" key="1">
    <citation type="submission" date="2025-08" db="UniProtKB">
        <authorList>
            <consortium name="RefSeq"/>
        </authorList>
    </citation>
    <scope>IDENTIFICATION</scope>
</reference>
<organism evidence="2 3">
    <name type="scientific">Dioscorea cayennensis subsp. rotundata</name>
    <name type="common">White Guinea yam</name>
    <name type="synonym">Dioscorea rotundata</name>
    <dbReference type="NCBI Taxonomy" id="55577"/>
    <lineage>
        <taxon>Eukaryota</taxon>
        <taxon>Viridiplantae</taxon>
        <taxon>Streptophyta</taxon>
        <taxon>Embryophyta</taxon>
        <taxon>Tracheophyta</taxon>
        <taxon>Spermatophyta</taxon>
        <taxon>Magnoliopsida</taxon>
        <taxon>Liliopsida</taxon>
        <taxon>Dioscoreales</taxon>
        <taxon>Dioscoreaceae</taxon>
        <taxon>Dioscorea</taxon>
    </lineage>
</organism>
<feature type="region of interest" description="Disordered" evidence="1">
    <location>
        <begin position="96"/>
        <end position="137"/>
    </location>
</feature>
<keyword evidence="2" id="KW-1185">Reference proteome</keyword>
<dbReference type="GeneID" id="120284175"/>
<dbReference type="Proteomes" id="UP001515500">
    <property type="component" value="Chromosome 19"/>
</dbReference>
<evidence type="ECO:0000313" key="3">
    <source>
        <dbReference type="RefSeq" id="XP_039146905.1"/>
    </source>
</evidence>
<feature type="compositionally biased region" description="Basic and acidic residues" evidence="1">
    <location>
        <begin position="96"/>
        <end position="105"/>
    </location>
</feature>
<dbReference type="AlphaFoldDB" id="A0AB40D3Q1"/>
<evidence type="ECO:0000256" key="1">
    <source>
        <dbReference type="SAM" id="MobiDB-lite"/>
    </source>
</evidence>
<name>A0AB40D3Q1_DIOCR</name>